<protein>
    <submittedName>
        <fullName evidence="2">Phage virion morphogenesis protein</fullName>
    </submittedName>
</protein>
<evidence type="ECO:0000313" key="2">
    <source>
        <dbReference type="EMBL" id="MEE9683304.1"/>
    </source>
</evidence>
<comment type="caution">
    <text evidence="2">The sequence shown here is derived from an EMBL/GenBank/DDBJ whole genome shotgun (WGS) entry which is preliminary data.</text>
</comment>
<dbReference type="RefSeq" id="WP_331389146.1">
    <property type="nucleotide sequence ID" value="NZ_JAZKLB010000001.1"/>
</dbReference>
<keyword evidence="3" id="KW-1185">Reference proteome</keyword>
<accession>A0ABU7U8L6</accession>
<organism evidence="2 3">
    <name type="scientific">Lelliottia amnigena</name>
    <name type="common">Enterobacter amnigenus</name>
    <dbReference type="NCBI Taxonomy" id="61646"/>
    <lineage>
        <taxon>Bacteria</taxon>
        <taxon>Pseudomonadati</taxon>
        <taxon>Pseudomonadota</taxon>
        <taxon>Gammaproteobacteria</taxon>
        <taxon>Enterobacterales</taxon>
        <taxon>Enterobacteriaceae</taxon>
        <taxon>Lelliottia</taxon>
    </lineage>
</organism>
<sequence length="148" mass="16767">MSELKPFDDKLAGLIGALSPAGRRKLAAAIAKELRKSQQQRIKLQKAPDGTPYQARKRQPLRAKSGRIKRAMFQKLRTARYMKASGRNDAAVVEFTGKVQRIARVHQLGLKDRPNPHSRDVQYSERQLLGFSLDDKEIIKNAILEHLV</sequence>
<reference evidence="2 3" key="1">
    <citation type="submission" date="2023-10" db="EMBL/GenBank/DDBJ databases">
        <title>Wastewater isolates of ESBL- and carbapenemase-producing Gram-negative bacteria from New Zealand.</title>
        <authorList>
            <person name="Straub C."/>
            <person name="Weaver L."/>
            <person name="Cornelius A."/>
            <person name="Mcgill E."/>
            <person name="Dyet K."/>
            <person name="White L."/>
            <person name="Pattis I."/>
        </authorList>
    </citation>
    <scope>NUCLEOTIDE SEQUENCE [LARGE SCALE GENOMIC DNA]</scope>
    <source>
        <strain evidence="2 3">ESBL35</strain>
    </source>
</reference>
<evidence type="ECO:0000256" key="1">
    <source>
        <dbReference type="SAM" id="MobiDB-lite"/>
    </source>
</evidence>
<name>A0ABU7U8L6_LELAM</name>
<dbReference type="Proteomes" id="UP001335910">
    <property type="component" value="Unassembled WGS sequence"/>
</dbReference>
<gene>
    <name evidence="2" type="ORF">V4839_07365</name>
</gene>
<dbReference type="Pfam" id="PF05069">
    <property type="entry name" value="Phage_tail_S"/>
    <property type="match status" value="1"/>
</dbReference>
<dbReference type="NCBIfam" id="TIGR01635">
    <property type="entry name" value="tail_comp_S"/>
    <property type="match status" value="1"/>
</dbReference>
<evidence type="ECO:0000313" key="3">
    <source>
        <dbReference type="Proteomes" id="UP001335910"/>
    </source>
</evidence>
<proteinExistence type="predicted"/>
<dbReference type="InterPro" id="IPR006522">
    <property type="entry name" value="Phage_virion_morphogenesis"/>
</dbReference>
<feature type="region of interest" description="Disordered" evidence="1">
    <location>
        <begin position="39"/>
        <end position="63"/>
    </location>
</feature>
<dbReference type="EMBL" id="JAZKLI010000001">
    <property type="protein sequence ID" value="MEE9683304.1"/>
    <property type="molecule type" value="Genomic_DNA"/>
</dbReference>